<dbReference type="EMBL" id="JAGPXD010000003">
    <property type="protein sequence ID" value="KAH7362830.1"/>
    <property type="molecule type" value="Genomic_DNA"/>
</dbReference>
<organism evidence="1 2">
    <name type="scientific">Plectosphaerella cucumerina</name>
    <dbReference type="NCBI Taxonomy" id="40658"/>
    <lineage>
        <taxon>Eukaryota</taxon>
        <taxon>Fungi</taxon>
        <taxon>Dikarya</taxon>
        <taxon>Ascomycota</taxon>
        <taxon>Pezizomycotina</taxon>
        <taxon>Sordariomycetes</taxon>
        <taxon>Hypocreomycetidae</taxon>
        <taxon>Glomerellales</taxon>
        <taxon>Plectosphaerellaceae</taxon>
        <taxon>Plectosphaerella</taxon>
    </lineage>
</organism>
<evidence type="ECO:0000313" key="2">
    <source>
        <dbReference type="Proteomes" id="UP000813385"/>
    </source>
</evidence>
<dbReference type="InterPro" id="IPR043129">
    <property type="entry name" value="ATPase_NBD"/>
</dbReference>
<keyword evidence="2" id="KW-1185">Reference proteome</keyword>
<dbReference type="SUPFAM" id="SSF53067">
    <property type="entry name" value="Actin-like ATPase domain"/>
    <property type="match status" value="1"/>
</dbReference>
<name>A0A8K0THY3_9PEZI</name>
<accession>A0A8K0THY3</accession>
<protein>
    <submittedName>
        <fullName evidence="1">Uncharacterized protein</fullName>
    </submittedName>
</protein>
<comment type="caution">
    <text evidence="1">The sequence shown here is derived from an EMBL/GenBank/DDBJ whole genome shotgun (WGS) entry which is preliminary data.</text>
</comment>
<proteinExistence type="predicted"/>
<evidence type="ECO:0000313" key="1">
    <source>
        <dbReference type="EMBL" id="KAH7362830.1"/>
    </source>
</evidence>
<reference evidence="1" key="1">
    <citation type="journal article" date="2021" name="Nat. Commun.">
        <title>Genetic determinants of endophytism in the Arabidopsis root mycobiome.</title>
        <authorList>
            <person name="Mesny F."/>
            <person name="Miyauchi S."/>
            <person name="Thiergart T."/>
            <person name="Pickel B."/>
            <person name="Atanasova L."/>
            <person name="Karlsson M."/>
            <person name="Huettel B."/>
            <person name="Barry K.W."/>
            <person name="Haridas S."/>
            <person name="Chen C."/>
            <person name="Bauer D."/>
            <person name="Andreopoulos W."/>
            <person name="Pangilinan J."/>
            <person name="LaButti K."/>
            <person name="Riley R."/>
            <person name="Lipzen A."/>
            <person name="Clum A."/>
            <person name="Drula E."/>
            <person name="Henrissat B."/>
            <person name="Kohler A."/>
            <person name="Grigoriev I.V."/>
            <person name="Martin F.M."/>
            <person name="Hacquard S."/>
        </authorList>
    </citation>
    <scope>NUCLEOTIDE SEQUENCE</scope>
    <source>
        <strain evidence="1">MPI-CAGE-AT-0016</strain>
    </source>
</reference>
<dbReference type="OrthoDB" id="3819888at2759"/>
<gene>
    <name evidence="1" type="ORF">B0T11DRAFT_281483</name>
</gene>
<dbReference type="AlphaFoldDB" id="A0A8K0THY3"/>
<sequence>MTLESTYLGIDLGSTSCRLCLYTSVTHRMIEIECPDRGKVRNSFDPGDFSSRCYPFNIGSKVYKGNTEDRDSQAASLKPVLLLLSGLPEQELHPLIIEYPVAQKILNNLHSTTFRRRLDTGVQQLFRILWKATVEVCMEKELCITGIGVTTPQQWPSQVDKLYEQVILESFCARTSAYLRINTESIYFLGETQALAHFLFHHHANKVWVRGFEEDVLLILDFGGQNLNASMYHVDYTADNKRAYFEIGYSRGFVGGSEQFDYYIGEYCEQHIREQQGIVIPHSVKQGFINQFHTKKQELGRDFQYEDEDHVLRLSWANFVVTLNPQIIESAFNKALGDPLVQADNMISEASQVMTGRGNRGPWAIVTGGTSRSKALQARLTNMCKTRGFRTPMFVDDDKNKVSTRFPSHSIAKGAAYAMANPLTVEEFLGRSAIGLQMRQSDANMWDSESQVLFFKGEVHERTIQIHDHDELKLICNPAPTGMLSGHSIVSTTAYDLHPLGFFRRGTLTVSVALSGAAGNVSLDVYLSWNPDFPDPHPDEWERGLMKLPLFADRSTCCVLVELSRVESMPPPSCTMGPPPEGVASQPDRIEVDVSSNLRMGSYRRKAAQKAASMATILEEEDWGDIIMPERRKKKADDDWKYTPGNERRRRWIENMGRAELAKARRQKRKEARTF</sequence>
<dbReference type="Proteomes" id="UP000813385">
    <property type="component" value="Unassembled WGS sequence"/>
</dbReference>